<evidence type="ECO:0000313" key="2">
    <source>
        <dbReference type="Proteomes" id="UP000308600"/>
    </source>
</evidence>
<proteinExistence type="predicted"/>
<feature type="non-terminal residue" evidence="1">
    <location>
        <position position="194"/>
    </location>
</feature>
<sequence length="194" mass="21522">ELYQLNVYDKGSFFKAHRDTPRNSKMFASLVVVFPAAHEGGKLLLRHDGEEWTFDAAEILSATTSPSAAFVAFYSDVEHEVTLVESGYRVTLTYNVYLGGKDTKASAKVIPKVHSNRKPDTSLLRTTIATLLQDPECLPRGGYFGFGLRFKYPTSGSSILGQYTYFDEILTQLKGSDNVIYQVCTSLSLKASLQ</sequence>
<keyword evidence="2" id="KW-1185">Reference proteome</keyword>
<dbReference type="Proteomes" id="UP000308600">
    <property type="component" value="Unassembled WGS sequence"/>
</dbReference>
<accession>A0ACD3A293</accession>
<name>A0ACD3A293_9AGAR</name>
<reference evidence="1 2" key="1">
    <citation type="journal article" date="2019" name="Nat. Ecol. Evol.">
        <title>Megaphylogeny resolves global patterns of mushroom evolution.</title>
        <authorList>
            <person name="Varga T."/>
            <person name="Krizsan K."/>
            <person name="Foldi C."/>
            <person name="Dima B."/>
            <person name="Sanchez-Garcia M."/>
            <person name="Sanchez-Ramirez S."/>
            <person name="Szollosi G.J."/>
            <person name="Szarkandi J.G."/>
            <person name="Papp V."/>
            <person name="Albert L."/>
            <person name="Andreopoulos W."/>
            <person name="Angelini C."/>
            <person name="Antonin V."/>
            <person name="Barry K.W."/>
            <person name="Bougher N.L."/>
            <person name="Buchanan P."/>
            <person name="Buyck B."/>
            <person name="Bense V."/>
            <person name="Catcheside P."/>
            <person name="Chovatia M."/>
            <person name="Cooper J."/>
            <person name="Damon W."/>
            <person name="Desjardin D."/>
            <person name="Finy P."/>
            <person name="Geml J."/>
            <person name="Haridas S."/>
            <person name="Hughes K."/>
            <person name="Justo A."/>
            <person name="Karasinski D."/>
            <person name="Kautmanova I."/>
            <person name="Kiss B."/>
            <person name="Kocsube S."/>
            <person name="Kotiranta H."/>
            <person name="LaButti K.M."/>
            <person name="Lechner B.E."/>
            <person name="Liimatainen K."/>
            <person name="Lipzen A."/>
            <person name="Lukacs Z."/>
            <person name="Mihaltcheva S."/>
            <person name="Morgado L.N."/>
            <person name="Niskanen T."/>
            <person name="Noordeloos M.E."/>
            <person name="Ohm R.A."/>
            <person name="Ortiz-Santana B."/>
            <person name="Ovrebo C."/>
            <person name="Racz N."/>
            <person name="Riley R."/>
            <person name="Savchenko A."/>
            <person name="Shiryaev A."/>
            <person name="Soop K."/>
            <person name="Spirin V."/>
            <person name="Szebenyi C."/>
            <person name="Tomsovsky M."/>
            <person name="Tulloss R.E."/>
            <person name="Uehling J."/>
            <person name="Grigoriev I.V."/>
            <person name="Vagvolgyi C."/>
            <person name="Papp T."/>
            <person name="Martin F.M."/>
            <person name="Miettinen O."/>
            <person name="Hibbett D.S."/>
            <person name="Nagy L.G."/>
        </authorList>
    </citation>
    <scope>NUCLEOTIDE SEQUENCE [LARGE SCALE GENOMIC DNA]</scope>
    <source>
        <strain evidence="1 2">NL-1719</strain>
    </source>
</reference>
<feature type="non-terminal residue" evidence="1">
    <location>
        <position position="1"/>
    </location>
</feature>
<gene>
    <name evidence="1" type="ORF">BDN72DRAFT_749639</name>
</gene>
<evidence type="ECO:0000313" key="1">
    <source>
        <dbReference type="EMBL" id="TFK59796.1"/>
    </source>
</evidence>
<dbReference type="EMBL" id="ML208892">
    <property type="protein sequence ID" value="TFK59796.1"/>
    <property type="molecule type" value="Genomic_DNA"/>
</dbReference>
<organism evidence="1 2">
    <name type="scientific">Pluteus cervinus</name>
    <dbReference type="NCBI Taxonomy" id="181527"/>
    <lineage>
        <taxon>Eukaryota</taxon>
        <taxon>Fungi</taxon>
        <taxon>Dikarya</taxon>
        <taxon>Basidiomycota</taxon>
        <taxon>Agaricomycotina</taxon>
        <taxon>Agaricomycetes</taxon>
        <taxon>Agaricomycetidae</taxon>
        <taxon>Agaricales</taxon>
        <taxon>Pluteineae</taxon>
        <taxon>Pluteaceae</taxon>
        <taxon>Pluteus</taxon>
    </lineage>
</organism>
<protein>
    <submittedName>
        <fullName evidence="1">Uncharacterized protein</fullName>
    </submittedName>
</protein>